<dbReference type="EC" id="3.5.4.16" evidence="5"/>
<dbReference type="UniPathway" id="UPA00848">
    <property type="reaction ID" value="UER00151"/>
</dbReference>
<dbReference type="Gene3D" id="1.10.286.10">
    <property type="match status" value="1"/>
</dbReference>
<comment type="similarity">
    <text evidence="5">Belongs to the GTP cyclohydrolase I family.</text>
</comment>
<dbReference type="InterPro" id="IPR018234">
    <property type="entry name" value="GTP_CycHdrlase_I_CS"/>
</dbReference>
<dbReference type="FunFam" id="3.30.1130.10:FF:000001">
    <property type="entry name" value="GTP cyclohydrolase 1"/>
    <property type="match status" value="1"/>
</dbReference>
<evidence type="ECO:0000256" key="5">
    <source>
        <dbReference type="HAMAP-Rule" id="MF_00223"/>
    </source>
</evidence>
<dbReference type="InterPro" id="IPR043133">
    <property type="entry name" value="GTP-CH-I_C/QueF"/>
</dbReference>
<dbReference type="NCBIfam" id="NF006826">
    <property type="entry name" value="PRK09347.1-3"/>
    <property type="match status" value="1"/>
</dbReference>
<dbReference type="PANTHER" id="PTHR11109:SF7">
    <property type="entry name" value="GTP CYCLOHYDROLASE 1"/>
    <property type="match status" value="1"/>
</dbReference>
<dbReference type="PROSITE" id="PS00860">
    <property type="entry name" value="GTP_CYCLOHYDROL_1_2"/>
    <property type="match status" value="1"/>
</dbReference>
<comment type="subunit">
    <text evidence="5">Homopolymer.</text>
</comment>
<feature type="binding site" evidence="5">
    <location>
        <position position="93"/>
    </location>
    <ligand>
        <name>Zn(2+)</name>
        <dbReference type="ChEBI" id="CHEBI:29105"/>
    </ligand>
</feature>
<dbReference type="KEGG" id="aqg:HRU87_06490"/>
<keyword evidence="3 5" id="KW-0554">One-carbon metabolism</keyword>
<dbReference type="GO" id="GO:0008270">
    <property type="term" value="F:zinc ion binding"/>
    <property type="evidence" value="ECO:0007669"/>
    <property type="project" value="UniProtKB-UniRule"/>
</dbReference>
<protein>
    <recommendedName>
        <fullName evidence="5">GTP cyclohydrolase 1</fullName>
        <ecNumber evidence="5">3.5.4.16</ecNumber>
    </recommendedName>
    <alternativeName>
        <fullName evidence="5">GTP cyclohydrolase I</fullName>
        <shortName evidence="5">GTP-CH-I</shortName>
    </alternativeName>
</protein>
<dbReference type="GO" id="GO:0046654">
    <property type="term" value="P:tetrahydrofolate biosynthetic process"/>
    <property type="evidence" value="ECO:0007669"/>
    <property type="project" value="UniProtKB-UniRule"/>
</dbReference>
<keyword evidence="5" id="KW-0862">Zinc</keyword>
<dbReference type="GO" id="GO:0003934">
    <property type="term" value="F:GTP cyclohydrolase I activity"/>
    <property type="evidence" value="ECO:0007669"/>
    <property type="project" value="UniProtKB-UniRule"/>
</dbReference>
<dbReference type="Gene3D" id="3.30.1130.10">
    <property type="match status" value="1"/>
</dbReference>
<comment type="catalytic activity">
    <reaction evidence="1 5">
        <text>GTP + H2O = 7,8-dihydroneopterin 3'-triphosphate + formate + H(+)</text>
        <dbReference type="Rhea" id="RHEA:17473"/>
        <dbReference type="ChEBI" id="CHEBI:15377"/>
        <dbReference type="ChEBI" id="CHEBI:15378"/>
        <dbReference type="ChEBI" id="CHEBI:15740"/>
        <dbReference type="ChEBI" id="CHEBI:37565"/>
        <dbReference type="ChEBI" id="CHEBI:58462"/>
        <dbReference type="EC" id="3.5.4.16"/>
    </reaction>
</comment>
<keyword evidence="5" id="KW-0547">Nucleotide-binding</keyword>
<dbReference type="InterPro" id="IPR020602">
    <property type="entry name" value="GTP_CycHdrlase_I_dom"/>
</dbReference>
<evidence type="ECO:0000256" key="3">
    <source>
        <dbReference type="ARBA" id="ARBA00022563"/>
    </source>
</evidence>
<proteinExistence type="inferred from homology"/>
<dbReference type="InterPro" id="IPR001474">
    <property type="entry name" value="GTP_CycHdrlase_I"/>
</dbReference>
<dbReference type="GO" id="GO:0006729">
    <property type="term" value="P:tetrahydrobiopterin biosynthetic process"/>
    <property type="evidence" value="ECO:0007669"/>
    <property type="project" value="TreeGrafter"/>
</dbReference>
<evidence type="ECO:0000256" key="1">
    <source>
        <dbReference type="ARBA" id="ARBA00001052"/>
    </source>
</evidence>
<dbReference type="Proteomes" id="UP000501003">
    <property type="component" value="Chromosome"/>
</dbReference>
<evidence type="ECO:0000259" key="6">
    <source>
        <dbReference type="Pfam" id="PF01227"/>
    </source>
</evidence>
<name>A0A7D4UIS2_9MICO</name>
<reference evidence="7 8" key="1">
    <citation type="submission" date="2020-05" db="EMBL/GenBank/DDBJ databases">
        <title>Aquirufa sp. strain 15G-AUS-rot a new Aquirufa species.</title>
        <authorList>
            <person name="Pitt A."/>
            <person name="Hahn M.W."/>
        </authorList>
    </citation>
    <scope>NUCLEOTIDE SEQUENCE [LARGE SCALE GENOMIC DNA]</scope>
    <source>
        <strain evidence="7 8">15G-AUS-rot</strain>
    </source>
</reference>
<gene>
    <name evidence="5" type="primary">folE</name>
    <name evidence="7" type="ORF">HRU87_06490</name>
</gene>
<feature type="binding site" evidence="5">
    <location>
        <position position="90"/>
    </location>
    <ligand>
        <name>Zn(2+)</name>
        <dbReference type="ChEBI" id="CHEBI:29105"/>
    </ligand>
</feature>
<sequence length="198" mass="21537">MKLFQRSQSPRPRKKVQADRIKAAVRELLIAIGENPDRPELSATPSKVADAYQSFFKGIGKDPLDALGELFPAEHNEAVILKDIELVSICEHHLLPFTGFAHIAYLPSAKVAGLGRLASVIEILASRPQLQENLTAQVADALMQGLDAQGVVVVIEARHQCVASRGARQPEVNTITMATRGKFSDPVQRAEVMGLIGR</sequence>
<keyword evidence="4 5" id="KW-0378">Hydrolase</keyword>
<dbReference type="GO" id="GO:0006730">
    <property type="term" value="P:one-carbon metabolic process"/>
    <property type="evidence" value="ECO:0007669"/>
    <property type="project" value="UniProtKB-UniRule"/>
</dbReference>
<keyword evidence="5" id="KW-0479">Metal-binding</keyword>
<dbReference type="Pfam" id="PF01227">
    <property type="entry name" value="GTP_cyclohydroI"/>
    <property type="match status" value="1"/>
</dbReference>
<dbReference type="HAMAP" id="MF_00223">
    <property type="entry name" value="FolE"/>
    <property type="match status" value="1"/>
</dbReference>
<feature type="domain" description="GTP cyclohydrolase I" evidence="6">
    <location>
        <begin position="21"/>
        <end position="196"/>
    </location>
</feature>
<keyword evidence="8" id="KW-1185">Reference proteome</keyword>
<dbReference type="PANTHER" id="PTHR11109">
    <property type="entry name" value="GTP CYCLOHYDROLASE I"/>
    <property type="match status" value="1"/>
</dbReference>
<evidence type="ECO:0000256" key="2">
    <source>
        <dbReference type="ARBA" id="ARBA00005080"/>
    </source>
</evidence>
<evidence type="ECO:0000313" key="7">
    <source>
        <dbReference type="EMBL" id="QKJ25800.1"/>
    </source>
</evidence>
<feature type="binding site" evidence="5">
    <location>
        <position position="161"/>
    </location>
    <ligand>
        <name>Zn(2+)</name>
        <dbReference type="ChEBI" id="CHEBI:29105"/>
    </ligand>
</feature>
<dbReference type="SUPFAM" id="SSF55620">
    <property type="entry name" value="Tetrahydrobiopterin biosynthesis enzymes-like"/>
    <property type="match status" value="1"/>
</dbReference>
<dbReference type="GO" id="GO:0005737">
    <property type="term" value="C:cytoplasm"/>
    <property type="evidence" value="ECO:0007669"/>
    <property type="project" value="TreeGrafter"/>
</dbReference>
<evidence type="ECO:0000313" key="8">
    <source>
        <dbReference type="Proteomes" id="UP000501003"/>
    </source>
</evidence>
<comment type="pathway">
    <text evidence="2 5">Cofactor biosynthesis; 7,8-dihydroneopterin triphosphate biosynthesis; 7,8-dihydroneopterin triphosphate from GTP: step 1/1.</text>
</comment>
<dbReference type="GO" id="GO:0005525">
    <property type="term" value="F:GTP binding"/>
    <property type="evidence" value="ECO:0007669"/>
    <property type="project" value="UniProtKB-KW"/>
</dbReference>
<dbReference type="InterPro" id="IPR043134">
    <property type="entry name" value="GTP-CH-I_N"/>
</dbReference>
<dbReference type="NCBIfam" id="NF006825">
    <property type="entry name" value="PRK09347.1-2"/>
    <property type="match status" value="1"/>
</dbReference>
<dbReference type="AlphaFoldDB" id="A0A7D4UIS2"/>
<organism evidence="7 8">
    <name type="scientific">Aquiluna borgnonia</name>
    <dbReference type="NCBI Taxonomy" id="2499157"/>
    <lineage>
        <taxon>Bacteria</taxon>
        <taxon>Bacillati</taxon>
        <taxon>Actinomycetota</taxon>
        <taxon>Actinomycetes</taxon>
        <taxon>Micrococcales</taxon>
        <taxon>Microbacteriaceae</taxon>
        <taxon>Luna cluster</taxon>
        <taxon>Luna-1 subcluster</taxon>
        <taxon>Aquiluna</taxon>
    </lineage>
</organism>
<evidence type="ECO:0000256" key="4">
    <source>
        <dbReference type="ARBA" id="ARBA00022801"/>
    </source>
</evidence>
<keyword evidence="5" id="KW-0342">GTP-binding</keyword>
<dbReference type="EMBL" id="CP054056">
    <property type="protein sequence ID" value="QKJ25800.1"/>
    <property type="molecule type" value="Genomic_DNA"/>
</dbReference>
<accession>A0A7D4UIS2</accession>